<feature type="signal peptide" evidence="5">
    <location>
        <begin position="1"/>
        <end position="25"/>
    </location>
</feature>
<keyword evidence="7" id="KW-1185">Reference proteome</keyword>
<accession>A0ABV5YKA2</accession>
<feature type="chain" id="PRO_5045376214" evidence="5">
    <location>
        <begin position="26"/>
        <end position="434"/>
    </location>
</feature>
<keyword evidence="6" id="KW-0121">Carboxypeptidase</keyword>
<dbReference type="PANTHER" id="PTHR36175:SF1">
    <property type="entry name" value="CYANOPHYCINASE"/>
    <property type="match status" value="1"/>
</dbReference>
<protein>
    <submittedName>
        <fullName evidence="6">Cyanophycinase</fullName>
        <ecNumber evidence="6">3.4.15.6</ecNumber>
    </submittedName>
</protein>
<dbReference type="CDD" id="cd03145">
    <property type="entry name" value="GAT1_cyanophycinase"/>
    <property type="match status" value="1"/>
</dbReference>
<evidence type="ECO:0000256" key="2">
    <source>
        <dbReference type="ARBA" id="ARBA00022670"/>
    </source>
</evidence>
<sequence>MKRLVMLSAATVLAATMTTTPTSGATVKSATAPRSGAASHGTLILVGGALSDDNAEIYRRIVQASGGAHARIGVITAASVPPSQDPQAGSPGAANSVTNGRFYTNILRRYGAGAVQWIPVDLDHPNAADSPEVAAQAASMTGFVFGGGDQYRLVTTLLHGAAHTDTRLMATIRARYAQGALVAGSSAGAQIQSGPDMVTGGTSYQGLRDGSRAGYFGDGSVLGDLPQGGFGLFTDGLIDTHFSANGRLGRAVRLAADTGHRRVFGLDPDTALEVAPAGAGGRTLRVLGRHGVSVVDLRGARVGSREGHWSISGVRWSYLTDGAVYDPAAWTVRMPSGAVPLATADRDAASPVEDVFDSAAADHDRFSLPRAAADLAGSARSVTVVGHSYETSPVYAVVLRKAGGFAAYRVGSAVAFTGLTVEMYALPASAVAVR</sequence>
<evidence type="ECO:0000313" key="6">
    <source>
        <dbReference type="EMBL" id="MFB9835476.1"/>
    </source>
</evidence>
<proteinExistence type="inferred from homology"/>
<dbReference type="SUPFAM" id="SSF52317">
    <property type="entry name" value="Class I glutamine amidotransferase-like"/>
    <property type="match status" value="1"/>
</dbReference>
<evidence type="ECO:0000256" key="1">
    <source>
        <dbReference type="ARBA" id="ARBA00006534"/>
    </source>
</evidence>
<dbReference type="GO" id="GO:0008241">
    <property type="term" value="F:peptidyl-dipeptidase activity"/>
    <property type="evidence" value="ECO:0007669"/>
    <property type="project" value="UniProtKB-EC"/>
</dbReference>
<name>A0ABV5YKA2_9ACTN</name>
<reference evidence="6 7" key="1">
    <citation type="submission" date="2024-09" db="EMBL/GenBank/DDBJ databases">
        <authorList>
            <person name="Sun Q."/>
            <person name="Mori K."/>
        </authorList>
    </citation>
    <scope>NUCLEOTIDE SEQUENCE [LARGE SCALE GENOMIC DNA]</scope>
    <source>
        <strain evidence="6 7">TBRC 0563</strain>
    </source>
</reference>
<dbReference type="InterPro" id="IPR029062">
    <property type="entry name" value="Class_I_gatase-like"/>
</dbReference>
<organism evidence="6 7">
    <name type="scientific">Actinoallomurus acaciae</name>
    <dbReference type="NCBI Taxonomy" id="502577"/>
    <lineage>
        <taxon>Bacteria</taxon>
        <taxon>Bacillati</taxon>
        <taxon>Actinomycetota</taxon>
        <taxon>Actinomycetes</taxon>
        <taxon>Streptosporangiales</taxon>
        <taxon>Thermomonosporaceae</taxon>
        <taxon>Actinoallomurus</taxon>
    </lineage>
</organism>
<dbReference type="EC" id="3.4.15.6" evidence="6"/>
<keyword evidence="5" id="KW-0732">Signal</keyword>
<evidence type="ECO:0000256" key="3">
    <source>
        <dbReference type="ARBA" id="ARBA00022801"/>
    </source>
</evidence>
<dbReference type="Proteomes" id="UP001589627">
    <property type="component" value="Unassembled WGS sequence"/>
</dbReference>
<gene>
    <name evidence="6" type="ORF">ACFFNX_25155</name>
</gene>
<dbReference type="RefSeq" id="WP_378207043.1">
    <property type="nucleotide sequence ID" value="NZ_JBHLZP010000204.1"/>
</dbReference>
<evidence type="ECO:0000256" key="4">
    <source>
        <dbReference type="ARBA" id="ARBA00022825"/>
    </source>
</evidence>
<comment type="caution">
    <text evidence="6">The sequence shown here is derived from an EMBL/GenBank/DDBJ whole genome shotgun (WGS) entry which is preliminary data.</text>
</comment>
<dbReference type="Pfam" id="PF03575">
    <property type="entry name" value="Peptidase_S51"/>
    <property type="match status" value="1"/>
</dbReference>
<evidence type="ECO:0000256" key="5">
    <source>
        <dbReference type="SAM" id="SignalP"/>
    </source>
</evidence>
<dbReference type="GO" id="GO:0004180">
    <property type="term" value="F:carboxypeptidase activity"/>
    <property type="evidence" value="ECO:0007669"/>
    <property type="project" value="UniProtKB-KW"/>
</dbReference>
<dbReference type="InterPro" id="IPR005320">
    <property type="entry name" value="Peptidase_S51"/>
</dbReference>
<keyword evidence="4" id="KW-0720">Serine protease</keyword>
<dbReference type="Gene3D" id="3.40.50.880">
    <property type="match status" value="1"/>
</dbReference>
<dbReference type="EMBL" id="JBHLZP010000204">
    <property type="protein sequence ID" value="MFB9835476.1"/>
    <property type="molecule type" value="Genomic_DNA"/>
</dbReference>
<keyword evidence="2" id="KW-0645">Protease</keyword>
<keyword evidence="3 6" id="KW-0378">Hydrolase</keyword>
<dbReference type="PANTHER" id="PTHR36175">
    <property type="entry name" value="CYANOPHYCINASE"/>
    <property type="match status" value="1"/>
</dbReference>
<comment type="similarity">
    <text evidence="1">Belongs to the peptidase S51 family.</text>
</comment>
<evidence type="ECO:0000313" key="7">
    <source>
        <dbReference type="Proteomes" id="UP001589627"/>
    </source>
</evidence>